<dbReference type="GO" id="GO:0003677">
    <property type="term" value="F:DNA binding"/>
    <property type="evidence" value="ECO:0007669"/>
    <property type="project" value="UniProtKB-KW"/>
</dbReference>
<keyword evidence="5" id="KW-0378">Hydrolase</keyword>
<dbReference type="EMBL" id="JABXWR010000001">
    <property type="protein sequence ID" value="NVO65817.1"/>
    <property type="molecule type" value="Genomic_DNA"/>
</dbReference>
<evidence type="ECO:0000256" key="1">
    <source>
        <dbReference type="ARBA" id="ARBA00010923"/>
    </source>
</evidence>
<dbReference type="AlphaFoldDB" id="A0A7K4HL96"/>
<keyword evidence="5" id="KW-0540">Nuclease</keyword>
<dbReference type="CDD" id="cd17260">
    <property type="entry name" value="RMtype1_S_EcoEI-TRD1-CR1_like"/>
    <property type="match status" value="1"/>
</dbReference>
<name>A0A7K4HL96_9EURY</name>
<dbReference type="Pfam" id="PF01420">
    <property type="entry name" value="Methylase_S"/>
    <property type="match status" value="1"/>
</dbReference>
<dbReference type="InterPro" id="IPR052021">
    <property type="entry name" value="Type-I_RS_S_subunit"/>
</dbReference>
<dbReference type="Proteomes" id="UP000570823">
    <property type="component" value="Unassembled WGS sequence"/>
</dbReference>
<keyword evidence="5" id="KW-0255">Endonuclease</keyword>
<dbReference type="RefSeq" id="WP_176787369.1">
    <property type="nucleotide sequence ID" value="NZ_JABXWR010000001.1"/>
</dbReference>
<protein>
    <submittedName>
        <fullName evidence="5">Restriction endonuclease subunit S</fullName>
    </submittedName>
</protein>
<dbReference type="SUPFAM" id="SSF116734">
    <property type="entry name" value="DNA methylase specificity domain"/>
    <property type="match status" value="2"/>
</dbReference>
<dbReference type="Gene3D" id="3.90.220.20">
    <property type="entry name" value="DNA methylase specificity domains"/>
    <property type="match status" value="2"/>
</dbReference>
<evidence type="ECO:0000313" key="5">
    <source>
        <dbReference type="EMBL" id="NVO65817.1"/>
    </source>
</evidence>
<keyword evidence="3" id="KW-0238">DNA-binding</keyword>
<dbReference type="GO" id="GO:0009307">
    <property type="term" value="P:DNA restriction-modification system"/>
    <property type="evidence" value="ECO:0007669"/>
    <property type="project" value="UniProtKB-KW"/>
</dbReference>
<dbReference type="InterPro" id="IPR044946">
    <property type="entry name" value="Restrct_endonuc_typeI_TRD_sf"/>
</dbReference>
<dbReference type="InterPro" id="IPR000055">
    <property type="entry name" value="Restrct_endonuc_typeI_TRD"/>
</dbReference>
<evidence type="ECO:0000256" key="2">
    <source>
        <dbReference type="ARBA" id="ARBA00022747"/>
    </source>
</evidence>
<keyword evidence="2" id="KW-0680">Restriction system</keyword>
<comment type="caution">
    <text evidence="5">The sequence shown here is derived from an EMBL/GenBank/DDBJ whole genome shotgun (WGS) entry which is preliminary data.</text>
</comment>
<dbReference type="PANTHER" id="PTHR30408">
    <property type="entry name" value="TYPE-1 RESTRICTION ENZYME ECOKI SPECIFICITY PROTEIN"/>
    <property type="match status" value="1"/>
</dbReference>
<dbReference type="PANTHER" id="PTHR30408:SF13">
    <property type="entry name" value="TYPE I RESTRICTION ENZYME HINDI SPECIFICITY SUBUNIT"/>
    <property type="match status" value="1"/>
</dbReference>
<proteinExistence type="inferred from homology"/>
<evidence type="ECO:0000259" key="4">
    <source>
        <dbReference type="Pfam" id="PF01420"/>
    </source>
</evidence>
<gene>
    <name evidence="5" type="ORF">HWN36_00425</name>
</gene>
<evidence type="ECO:0000313" key="6">
    <source>
        <dbReference type="Proteomes" id="UP000570823"/>
    </source>
</evidence>
<sequence>MTVKTQLTLYGHISCDFSESKLEQICIPKVGVQTGPFGSQLHNEDYVESGTPIITVEHLGENRILHENTPFVSDEDRIRLKKYSLKCGDIVFSRVGSVDRRALVRKTEDGWLFSGRCLRVRVNREVIDPVYLSYFFGLDSFKEYIRSIAVGATMPSLNTKILSDIPIYYPPLPEQHAIARILSSLDDKIELNRKINATLEAMAQALFTSWFVDFDPVRAKAEGRAPAGMDEETAALFPDGFEEVDGREVPVGWRVAPLTEVIEVNPRVSLSKGEVAPYLDMKNMPMQGHRAIEWVDRPFGSGVKFMNGDTLLARITPCLENGKTAYVDFLKDDQVGWGSTEYIVFRPKPPLPKEYGYCLARSEELRTYAILNMTGTSGRQRVSASCFENYLVVVPSSDIAKSFERIVKSIMVLIKQKDEESRTLAALRDTLLPRLISGEVRVPVDEGERATIEQTQARRW</sequence>
<dbReference type="OrthoDB" id="112468at2157"/>
<dbReference type="GO" id="GO:0004519">
    <property type="term" value="F:endonuclease activity"/>
    <property type="evidence" value="ECO:0007669"/>
    <property type="project" value="UniProtKB-KW"/>
</dbReference>
<reference evidence="5 6" key="1">
    <citation type="submission" date="2020-06" db="EMBL/GenBank/DDBJ databases">
        <title>Methanofollis fontis sp. nov., a methanogen isolated from marine sediments near a cold seep at Four-Way Closure Ridge offshore southwestern Taiwan.</title>
        <authorList>
            <person name="Chen S.-C."/>
            <person name="Teng N.-H."/>
            <person name="Lin Y.-S."/>
            <person name="Lai M.-C."/>
            <person name="Chen H.-H."/>
            <person name="Wang C.-C."/>
        </authorList>
    </citation>
    <scope>NUCLEOTIDE SEQUENCE [LARGE SCALE GENOMIC DNA]</scope>
    <source>
        <strain evidence="5 6">DSM 2702</strain>
    </source>
</reference>
<evidence type="ECO:0000256" key="3">
    <source>
        <dbReference type="ARBA" id="ARBA00023125"/>
    </source>
</evidence>
<keyword evidence="6" id="KW-1185">Reference proteome</keyword>
<comment type="similarity">
    <text evidence="1">Belongs to the type-I restriction system S methylase family.</text>
</comment>
<accession>A0A7K4HL96</accession>
<feature type="domain" description="Type I restriction modification DNA specificity" evidence="4">
    <location>
        <begin position="44"/>
        <end position="200"/>
    </location>
</feature>
<organism evidence="5 6">
    <name type="scientific">Methanofollis tationis</name>
    <dbReference type="NCBI Taxonomy" id="81417"/>
    <lineage>
        <taxon>Archaea</taxon>
        <taxon>Methanobacteriati</taxon>
        <taxon>Methanobacteriota</taxon>
        <taxon>Stenosarchaea group</taxon>
        <taxon>Methanomicrobia</taxon>
        <taxon>Methanomicrobiales</taxon>
        <taxon>Methanomicrobiaceae</taxon>
        <taxon>Methanofollis</taxon>
    </lineage>
</organism>